<keyword evidence="7" id="KW-0503">Monooxygenase</keyword>
<dbReference type="RefSeq" id="WP_086621384.1">
    <property type="nucleotide sequence ID" value="NZ_CP021323.1"/>
</dbReference>
<dbReference type="Pfam" id="PF01494">
    <property type="entry name" value="FAD_binding_3"/>
    <property type="match status" value="1"/>
</dbReference>
<evidence type="ECO:0000313" key="10">
    <source>
        <dbReference type="Proteomes" id="UP000250025"/>
    </source>
</evidence>
<dbReference type="GO" id="GO:0008682">
    <property type="term" value="F:3-demethoxyubiquinol 3-hydroxylase activity"/>
    <property type="evidence" value="ECO:0007669"/>
    <property type="project" value="TreeGrafter"/>
</dbReference>
<protein>
    <recommendedName>
        <fullName evidence="8">FAD-binding domain-containing protein</fullName>
    </recommendedName>
</protein>
<dbReference type="Proteomes" id="UP000250025">
    <property type="component" value="Chromosome"/>
</dbReference>
<evidence type="ECO:0000256" key="4">
    <source>
        <dbReference type="ARBA" id="ARBA00022630"/>
    </source>
</evidence>
<dbReference type="PANTHER" id="PTHR43876">
    <property type="entry name" value="UBIQUINONE BIOSYNTHESIS MONOOXYGENASE COQ6, MITOCHONDRIAL"/>
    <property type="match status" value="1"/>
</dbReference>
<proteinExistence type="inferred from homology"/>
<feature type="domain" description="FAD-binding" evidence="8">
    <location>
        <begin position="10"/>
        <end position="347"/>
    </location>
</feature>
<organism evidence="9 10">
    <name type="scientific">Kushneria konosiri</name>
    <dbReference type="NCBI Taxonomy" id="698828"/>
    <lineage>
        <taxon>Bacteria</taxon>
        <taxon>Pseudomonadati</taxon>
        <taxon>Pseudomonadota</taxon>
        <taxon>Gammaproteobacteria</taxon>
        <taxon>Oceanospirillales</taxon>
        <taxon>Halomonadaceae</taxon>
        <taxon>Kushneria</taxon>
    </lineage>
</organism>
<dbReference type="UniPathway" id="UPA00232"/>
<comment type="cofactor">
    <cofactor evidence="1">
        <name>FAD</name>
        <dbReference type="ChEBI" id="CHEBI:57692"/>
    </cofactor>
</comment>
<accession>A0A2Z2HBS4</accession>
<dbReference type="GO" id="GO:0006744">
    <property type="term" value="P:ubiquinone biosynthetic process"/>
    <property type="evidence" value="ECO:0007669"/>
    <property type="project" value="UniProtKB-UniPathway"/>
</dbReference>
<evidence type="ECO:0000256" key="7">
    <source>
        <dbReference type="ARBA" id="ARBA00023033"/>
    </source>
</evidence>
<evidence type="ECO:0000313" key="9">
    <source>
        <dbReference type="EMBL" id="ARS52627.1"/>
    </source>
</evidence>
<keyword evidence="4" id="KW-0285">Flavoprotein</keyword>
<evidence type="ECO:0000256" key="1">
    <source>
        <dbReference type="ARBA" id="ARBA00001974"/>
    </source>
</evidence>
<evidence type="ECO:0000256" key="2">
    <source>
        <dbReference type="ARBA" id="ARBA00004749"/>
    </source>
</evidence>
<dbReference type="InterPro" id="IPR010971">
    <property type="entry name" value="UbiH/COQ6"/>
</dbReference>
<gene>
    <name evidence="9" type="ORF">B9G99_06840</name>
</gene>
<name>A0A2Z2HBS4_9GAMM</name>
<reference evidence="9 10" key="1">
    <citation type="journal article" date="2017" name="Int. J. Syst. Evol. Microbiol.">
        <title>Kushneria konosiri sp. nov., isolated from the Korean salt-fermented seafood Daemi-jeot.</title>
        <authorList>
            <person name="Yun J.H."/>
            <person name="Park S.K."/>
            <person name="Lee J.Y."/>
            <person name="Jung M.J."/>
            <person name="Bae J.W."/>
        </authorList>
    </citation>
    <scope>NUCLEOTIDE SEQUENCE [LARGE SCALE GENOMIC DNA]</scope>
    <source>
        <strain evidence="9 10">X49</strain>
    </source>
</reference>
<dbReference type="EMBL" id="CP021323">
    <property type="protein sequence ID" value="ARS52627.1"/>
    <property type="molecule type" value="Genomic_DNA"/>
</dbReference>
<dbReference type="KEGG" id="kus:B9G99_06840"/>
<comment type="similarity">
    <text evidence="3">Belongs to the UbiH/COQ6 family.</text>
</comment>
<dbReference type="InterPro" id="IPR036188">
    <property type="entry name" value="FAD/NAD-bd_sf"/>
</dbReference>
<keyword evidence="5" id="KW-0274">FAD</keyword>
<dbReference type="AlphaFoldDB" id="A0A2Z2HBS4"/>
<dbReference type="InterPro" id="IPR051205">
    <property type="entry name" value="UbiH/COQ6_monooxygenase"/>
</dbReference>
<dbReference type="OrthoDB" id="9769565at2"/>
<evidence type="ECO:0000256" key="5">
    <source>
        <dbReference type="ARBA" id="ARBA00022827"/>
    </source>
</evidence>
<dbReference type="PANTHER" id="PTHR43876:SF10">
    <property type="entry name" value="3-DEMETHOXYUBIQUINOL 3-HYDROXYLASE"/>
    <property type="match status" value="1"/>
</dbReference>
<evidence type="ECO:0000256" key="3">
    <source>
        <dbReference type="ARBA" id="ARBA00005349"/>
    </source>
</evidence>
<dbReference type="InterPro" id="IPR002938">
    <property type="entry name" value="FAD-bd"/>
</dbReference>
<keyword evidence="10" id="KW-1185">Reference proteome</keyword>
<dbReference type="NCBIfam" id="TIGR01988">
    <property type="entry name" value="Ubi-OHases"/>
    <property type="match status" value="1"/>
</dbReference>
<evidence type="ECO:0000256" key="6">
    <source>
        <dbReference type="ARBA" id="ARBA00023002"/>
    </source>
</evidence>
<keyword evidence="6" id="KW-0560">Oxidoreductase</keyword>
<dbReference type="SUPFAM" id="SSF51905">
    <property type="entry name" value="FAD/NAD(P)-binding domain"/>
    <property type="match status" value="1"/>
</dbReference>
<dbReference type="GO" id="GO:0071949">
    <property type="term" value="F:FAD binding"/>
    <property type="evidence" value="ECO:0007669"/>
    <property type="project" value="InterPro"/>
</dbReference>
<dbReference type="Gene3D" id="3.50.50.60">
    <property type="entry name" value="FAD/NAD(P)-binding domain"/>
    <property type="match status" value="2"/>
</dbReference>
<comment type="pathway">
    <text evidence="2">Cofactor biosynthesis; ubiquinone biosynthesis.</text>
</comment>
<dbReference type="PRINTS" id="PR00420">
    <property type="entry name" value="RNGMNOXGNASE"/>
</dbReference>
<evidence type="ECO:0000259" key="8">
    <source>
        <dbReference type="Pfam" id="PF01494"/>
    </source>
</evidence>
<sequence length="407" mass="44726">MTETSTITSDIVVVGGGIAGLAMAARLAHRTAFTITVLDSDRAPEMPDETLQLRTTSLNSAALRLLEEAGVMAHLPAHFLTDFDRLEAGSRETPNALSFSAKDINLTRFGVFVENDRLRAALWQTLMSMAQVTLISESRLSSLQRHDDRVDGLLDDGRALNARLIIGADGARSHVRHLAGISSQQRDYAQEAMLINVRLAELPGHTTWQIFTPSGPVALLPLHDRQASLVWYDRPGQIQKRMSMDDDTLRSAILEAFPARLGGIEAILERGRFPIRRLHAQRYTGKRVALVGDAAHVIHPMAGQGINLGLADVLSLTEALEQESDPGTAQALSRYQRRQWPRNAAMLTGVEQLHHLFTLPFAPLRTLAERGLKGADRMAPVKRFMMSLATGQPLNNARGSEDHDAQP</sequence>